<dbReference type="InterPro" id="IPR004805">
    <property type="entry name" value="DnaE2/DnaE/PolC"/>
</dbReference>
<dbReference type="SUPFAM" id="SSF89550">
    <property type="entry name" value="PHP domain-like"/>
    <property type="match status" value="1"/>
</dbReference>
<dbReference type="NCBIfam" id="NF004226">
    <property type="entry name" value="PRK05673.1"/>
    <property type="match status" value="1"/>
</dbReference>
<dbReference type="AlphaFoldDB" id="A0AAU7V5H2"/>
<dbReference type="PANTHER" id="PTHR32294:SF0">
    <property type="entry name" value="DNA POLYMERASE III SUBUNIT ALPHA"/>
    <property type="match status" value="1"/>
</dbReference>
<protein>
    <recommendedName>
        <fullName evidence="4">DNA polymerase III subunit alpha</fullName>
        <ecNumber evidence="3">2.7.7.7</ecNumber>
    </recommendedName>
</protein>
<evidence type="ECO:0000256" key="7">
    <source>
        <dbReference type="ARBA" id="ARBA00022705"/>
    </source>
</evidence>
<accession>A0AAU7V5H2</accession>
<dbReference type="SMART" id="SM00481">
    <property type="entry name" value="POLIIIAc"/>
    <property type="match status" value="1"/>
</dbReference>
<gene>
    <name evidence="11" type="primary">dnaE</name>
    <name evidence="11" type="ORF">SAC06_06775</name>
</gene>
<dbReference type="Pfam" id="PF07733">
    <property type="entry name" value="DNA_pol3_alpha"/>
    <property type="match status" value="1"/>
</dbReference>
<dbReference type="GO" id="GO:0003676">
    <property type="term" value="F:nucleic acid binding"/>
    <property type="evidence" value="ECO:0007669"/>
    <property type="project" value="InterPro"/>
</dbReference>
<dbReference type="GO" id="GO:0003887">
    <property type="term" value="F:DNA-directed DNA polymerase activity"/>
    <property type="evidence" value="ECO:0007669"/>
    <property type="project" value="UniProtKB-KW"/>
</dbReference>
<dbReference type="GO" id="GO:0008408">
    <property type="term" value="F:3'-5' exonuclease activity"/>
    <property type="evidence" value="ECO:0007669"/>
    <property type="project" value="InterPro"/>
</dbReference>
<evidence type="ECO:0000259" key="10">
    <source>
        <dbReference type="SMART" id="SM00481"/>
    </source>
</evidence>
<sequence>MASDSFVHLHNHTEYSMLDGASRIKPMVAEAVRLGQPALGITDHGYLFGAYEFYRECTAQGIKPIIGLEAYITPGTSRFDRHKQLWGEPWQRDDDVSAGGAYTHLTLLAHSTEGVINLFRLGSEASLDGQMGKWPRADRELIERYHEGITVLTGCPSSAIQTRMRLGQWDEAVREASELRDIFGPENFYVELMDHGIDLERRTRQDLLRLADMFDAPLVVTNDSHYVRKEDSRTQEAMLAINSGSTFLEEPKVRHPDGTVTGSRFVFEGEGYYIRSSEEMRRDWADLPQALNSTLEIAEKSQVHFRTTDEGANYMPNFPTPEGEDETSWFIKEVERGLRRRFPDHIPSEVRERANFESDVIISMGFPGYFLVVADFINWAKEHGIRVGPGRGSGAGSMVAYAMGITELNPLHHGLLFERFLNPERVSMPDFDVDFDERRRDEVIEYVRRKYGDDRVAQVVTYGTIKTKQALKDSARILGRDFQTGERLTKALPPSVMGKDIPVKGIFDESHPRYAEASEFRKLYEESPDLHEVVDMALSLEGLTRQWGVHACAVIMSSHTLTDIIPLMKRPQDGAIITQFDYPTCEALGLLKMDFLGLRNLTVISDALDNIALNGKELPDLNERDLDDRRTYELLSQGDTLGIFQLDGGGMRELLRLMQPDNFEDISAVGALYRPGPMGADSHTNYALRKNGRQEITPIHPELAEPLKDILGTTYGLIVYQEQVMQIAQKVAGYSLGQADMLRRAMGKKKKEILDREFEPFKAGMLERGYSMEAIEELWGILVPFSNYAFNKSHSAAYGLVSYWTAYLKANYPTEYMAALLTSTKENKDRRAIYLAECRHMDITVLTPDVNTSKGNFVADGENIRFGLSSIQNVGNNVVEAIVATREEKGAFESFRDFLDKVPQVVCNKRTIQSLIKAGAFDSLGHTRRALLSISDEAVDSVIDVKRNEAHGQFDLFAGLGGEDEGAAGLAITVPDIPEWDRKQKLAFEREMLGLYVSDHPLRGIAHSLSRYQDQQIAAILDAGDDFDGKQVKVAGLISSLQTRITKNGAPWAIVTVEDLAGSIEVLFFPRQYEKVQHLLAEDALVQVEGRASLRNDAVSITGNNLRVLELREDNNNPVEIRLDPSQCLPAVLQQVRQALLNYPGPQQVRVHLVEGRKTSIIQLDDRLRVAGTSSLISELKAILGPAAVTH</sequence>
<name>A0AAU7V5H2_9ACTO</name>
<evidence type="ECO:0000256" key="9">
    <source>
        <dbReference type="ARBA" id="ARBA00049244"/>
    </source>
</evidence>
<evidence type="ECO:0000256" key="1">
    <source>
        <dbReference type="ARBA" id="ARBA00004496"/>
    </source>
</evidence>
<keyword evidence="7" id="KW-0235">DNA replication</keyword>
<dbReference type="RefSeq" id="WP_350257555.1">
    <property type="nucleotide sequence ID" value="NZ_CP138335.1"/>
</dbReference>
<evidence type="ECO:0000256" key="6">
    <source>
        <dbReference type="ARBA" id="ARBA00022695"/>
    </source>
</evidence>
<keyword evidence="5 11" id="KW-0808">Transferase</keyword>
<evidence type="ECO:0000256" key="3">
    <source>
        <dbReference type="ARBA" id="ARBA00012417"/>
    </source>
</evidence>
<reference evidence="11" key="1">
    <citation type="submission" date="2023-11" db="EMBL/GenBank/DDBJ databases">
        <title>Scrofimicrobium hongkongense sp. nov., isolated from a patient with peritonitis.</title>
        <authorList>
            <person name="Lao H.Y."/>
            <person name="Wong A.Y.P."/>
            <person name="Ng T.L."/>
            <person name="Wong R.Y.L."/>
            <person name="Yau M.C.Y."/>
            <person name="Lam J.Y.W."/>
            <person name="Siu G.K.H."/>
        </authorList>
    </citation>
    <scope>NUCLEOTIDE SEQUENCE</scope>
    <source>
        <strain evidence="11">R131</strain>
    </source>
</reference>
<evidence type="ECO:0000256" key="8">
    <source>
        <dbReference type="ARBA" id="ARBA00022932"/>
    </source>
</evidence>
<evidence type="ECO:0000256" key="4">
    <source>
        <dbReference type="ARBA" id="ARBA00019114"/>
    </source>
</evidence>
<dbReference type="InterPro" id="IPR041931">
    <property type="entry name" value="DNA_pol3_alpha_thumb_dom"/>
</dbReference>
<keyword evidence="8" id="KW-0239">DNA-directed DNA polymerase</keyword>
<dbReference type="InterPro" id="IPR003141">
    <property type="entry name" value="Pol/His_phosphatase_N"/>
</dbReference>
<dbReference type="GO" id="GO:0006260">
    <property type="term" value="P:DNA replication"/>
    <property type="evidence" value="ECO:0007669"/>
    <property type="project" value="UniProtKB-KW"/>
</dbReference>
<dbReference type="CDD" id="cd04485">
    <property type="entry name" value="DnaE_OBF"/>
    <property type="match status" value="1"/>
</dbReference>
<dbReference type="EC" id="2.7.7.7" evidence="3"/>
<evidence type="ECO:0000256" key="2">
    <source>
        <dbReference type="ARBA" id="ARBA00009496"/>
    </source>
</evidence>
<dbReference type="InterPro" id="IPR040982">
    <property type="entry name" value="DNA_pol3_finger"/>
</dbReference>
<proteinExistence type="inferred from homology"/>
<dbReference type="CDD" id="cd12113">
    <property type="entry name" value="PHP_PolIIIA_DnaE3"/>
    <property type="match status" value="1"/>
</dbReference>
<dbReference type="InterPro" id="IPR004365">
    <property type="entry name" value="NA-bd_OB_tRNA"/>
</dbReference>
<dbReference type="KEGG" id="sapp:SAC06_06775"/>
<dbReference type="Pfam" id="PF02811">
    <property type="entry name" value="PHP"/>
    <property type="match status" value="1"/>
</dbReference>
<dbReference type="InterPro" id="IPR004013">
    <property type="entry name" value="PHP_dom"/>
</dbReference>
<dbReference type="NCBIfam" id="TIGR00594">
    <property type="entry name" value="polc"/>
    <property type="match status" value="1"/>
</dbReference>
<keyword evidence="6 11" id="KW-0548">Nucleotidyltransferase</keyword>
<feature type="domain" description="Polymerase/histidinol phosphatase N-terminal" evidence="10">
    <location>
        <begin position="7"/>
        <end position="74"/>
    </location>
</feature>
<comment type="similarity">
    <text evidence="2">Belongs to the DNA polymerase type-C family. DnaE subfamily.</text>
</comment>
<dbReference type="Pfam" id="PF14579">
    <property type="entry name" value="HHH_6"/>
    <property type="match status" value="1"/>
</dbReference>
<dbReference type="Gene3D" id="3.20.20.140">
    <property type="entry name" value="Metal-dependent hydrolases"/>
    <property type="match status" value="1"/>
</dbReference>
<dbReference type="GO" id="GO:0005737">
    <property type="term" value="C:cytoplasm"/>
    <property type="evidence" value="ECO:0007669"/>
    <property type="project" value="UniProtKB-SubCell"/>
</dbReference>
<organism evidence="11">
    <name type="scientific">Scrofimicrobium appendicitidis</name>
    <dbReference type="NCBI Taxonomy" id="3079930"/>
    <lineage>
        <taxon>Bacteria</taxon>
        <taxon>Bacillati</taxon>
        <taxon>Actinomycetota</taxon>
        <taxon>Actinomycetes</taxon>
        <taxon>Actinomycetales</taxon>
        <taxon>Actinomycetaceae</taxon>
        <taxon>Scrofimicrobium</taxon>
    </lineage>
</organism>
<comment type="subcellular location">
    <subcellularLocation>
        <location evidence="1">Cytoplasm</location>
    </subcellularLocation>
</comment>
<evidence type="ECO:0000256" key="5">
    <source>
        <dbReference type="ARBA" id="ARBA00022679"/>
    </source>
</evidence>
<evidence type="ECO:0000313" key="11">
    <source>
        <dbReference type="EMBL" id="XBW07349.1"/>
    </source>
</evidence>
<dbReference type="Gene3D" id="1.10.150.870">
    <property type="match status" value="1"/>
</dbReference>
<dbReference type="InterPro" id="IPR029460">
    <property type="entry name" value="DNAPol_HHH"/>
</dbReference>
<dbReference type="Gene3D" id="1.10.10.1600">
    <property type="entry name" value="Bacterial DNA polymerase III alpha subunit, thumb domain"/>
    <property type="match status" value="1"/>
</dbReference>
<comment type="catalytic activity">
    <reaction evidence="9">
        <text>DNA(n) + a 2'-deoxyribonucleoside 5'-triphosphate = DNA(n+1) + diphosphate</text>
        <dbReference type="Rhea" id="RHEA:22508"/>
        <dbReference type="Rhea" id="RHEA-COMP:17339"/>
        <dbReference type="Rhea" id="RHEA-COMP:17340"/>
        <dbReference type="ChEBI" id="CHEBI:33019"/>
        <dbReference type="ChEBI" id="CHEBI:61560"/>
        <dbReference type="ChEBI" id="CHEBI:173112"/>
        <dbReference type="EC" id="2.7.7.7"/>
    </reaction>
</comment>
<dbReference type="Pfam" id="PF01336">
    <property type="entry name" value="tRNA_anti-codon"/>
    <property type="match status" value="1"/>
</dbReference>
<dbReference type="InterPro" id="IPR016195">
    <property type="entry name" value="Pol/histidinol_Pase-like"/>
</dbReference>
<dbReference type="InterPro" id="IPR011708">
    <property type="entry name" value="DNA_pol3_alpha_NTPase_dom"/>
</dbReference>
<dbReference type="Pfam" id="PF17657">
    <property type="entry name" value="DNA_pol3_finger"/>
    <property type="match status" value="1"/>
</dbReference>
<dbReference type="PANTHER" id="PTHR32294">
    <property type="entry name" value="DNA POLYMERASE III SUBUNIT ALPHA"/>
    <property type="match status" value="1"/>
</dbReference>
<dbReference type="EMBL" id="CP138335">
    <property type="protein sequence ID" value="XBW07349.1"/>
    <property type="molecule type" value="Genomic_DNA"/>
</dbReference>